<dbReference type="Proteomes" id="UP000284644">
    <property type="component" value="Unassembled WGS sequence"/>
</dbReference>
<dbReference type="EMBL" id="QSJW01000007">
    <property type="protein sequence ID" value="RHE11287.1"/>
    <property type="molecule type" value="Genomic_DNA"/>
</dbReference>
<feature type="domain" description="AAA+ ATPase" evidence="1">
    <location>
        <begin position="47"/>
        <end position="350"/>
    </location>
</feature>
<evidence type="ECO:0000313" key="3">
    <source>
        <dbReference type="Proteomes" id="UP000284644"/>
    </source>
</evidence>
<accession>A0A414I656</accession>
<dbReference type="CDD" id="cd00267">
    <property type="entry name" value="ABC_ATPase"/>
    <property type="match status" value="1"/>
</dbReference>
<dbReference type="AlphaFoldDB" id="A0A414I656"/>
<dbReference type="GO" id="GO:0005524">
    <property type="term" value="F:ATP binding"/>
    <property type="evidence" value="ECO:0007669"/>
    <property type="project" value="UniProtKB-KW"/>
</dbReference>
<dbReference type="PANTHER" id="PTHR43581:SF4">
    <property type="entry name" value="ATP_GTP PHOSPHATASE"/>
    <property type="match status" value="1"/>
</dbReference>
<dbReference type="InterPro" id="IPR003593">
    <property type="entry name" value="AAA+_ATPase"/>
</dbReference>
<dbReference type="InterPro" id="IPR003959">
    <property type="entry name" value="ATPase_AAA_core"/>
</dbReference>
<dbReference type="GO" id="GO:0016887">
    <property type="term" value="F:ATP hydrolysis activity"/>
    <property type="evidence" value="ECO:0007669"/>
    <property type="project" value="InterPro"/>
</dbReference>
<dbReference type="Gene3D" id="3.40.50.300">
    <property type="entry name" value="P-loop containing nucleotide triphosphate hydrolases"/>
    <property type="match status" value="1"/>
</dbReference>
<dbReference type="Pfam" id="PF13304">
    <property type="entry name" value="AAA_21"/>
    <property type="match status" value="1"/>
</dbReference>
<proteinExistence type="predicted"/>
<sequence length="471" mass="55281">MRIKNIFIMIFRKTNFRRKNMISKIKWKNHSVLGNLELDFTKDNGKIYNTIILAGENGTGKTTILDTISEFLNLGAVTPFDYIEYKIEDDDFRIYYRDQDRHELGFHQRESLKTGEKKRVYSNKNNDKESINNDLDDIRHYGIAYSKARSGFKTNIVKSSTTEQIDDNKYNDDEKEDFTNIKQLLVDLSSQDNAEWMRITKNDINMDFEEFKKQSKLYRFELAFNDFFDRMKFKEVDETDPNEKKIIFEKHGKSIPVDSLSTGEKQIVFRGTQLLRNMNSIKDGVVLVDEPELSMHPRWQEKILDYYNKLFIKDNIQLAQMIFATHSEYVIKSALQNSRDALIIVLKEKENVITPVKITAPSVLPTITSAETNYLAFNIVSIDYHIQLYGYLQAKTQKHKIKECDNYIKNHPSYDSNKYGKMSQYGNTQYETLCTYIRNAIDHPDSGNTYTKEELRTSIEFLIELCKENDT</sequence>
<keyword evidence="2" id="KW-0067">ATP-binding</keyword>
<dbReference type="InterPro" id="IPR027417">
    <property type="entry name" value="P-loop_NTPase"/>
</dbReference>
<gene>
    <name evidence="2" type="ORF">DW767_11555</name>
</gene>
<reference evidence="2 3" key="1">
    <citation type="submission" date="2018-08" db="EMBL/GenBank/DDBJ databases">
        <title>A genome reference for cultivated species of the human gut microbiota.</title>
        <authorList>
            <person name="Zou Y."/>
            <person name="Xue W."/>
            <person name="Luo G."/>
        </authorList>
    </citation>
    <scope>NUCLEOTIDE SEQUENCE [LARGE SCALE GENOMIC DNA]</scope>
    <source>
        <strain evidence="2 3">AM29-25AC</strain>
    </source>
</reference>
<dbReference type="InterPro" id="IPR051396">
    <property type="entry name" value="Bact_Antivir_Def_Nuclease"/>
</dbReference>
<organism evidence="2 3">
    <name type="scientific">Blautia obeum</name>
    <dbReference type="NCBI Taxonomy" id="40520"/>
    <lineage>
        <taxon>Bacteria</taxon>
        <taxon>Bacillati</taxon>
        <taxon>Bacillota</taxon>
        <taxon>Clostridia</taxon>
        <taxon>Lachnospirales</taxon>
        <taxon>Lachnospiraceae</taxon>
        <taxon>Blautia</taxon>
    </lineage>
</organism>
<dbReference type="PANTHER" id="PTHR43581">
    <property type="entry name" value="ATP/GTP PHOSPHATASE"/>
    <property type="match status" value="1"/>
</dbReference>
<comment type="caution">
    <text evidence="2">The sequence shown here is derived from an EMBL/GenBank/DDBJ whole genome shotgun (WGS) entry which is preliminary data.</text>
</comment>
<evidence type="ECO:0000313" key="2">
    <source>
        <dbReference type="EMBL" id="RHE11287.1"/>
    </source>
</evidence>
<dbReference type="SMART" id="SM00382">
    <property type="entry name" value="AAA"/>
    <property type="match status" value="1"/>
</dbReference>
<keyword evidence="2" id="KW-0547">Nucleotide-binding</keyword>
<dbReference type="SUPFAM" id="SSF52540">
    <property type="entry name" value="P-loop containing nucleoside triphosphate hydrolases"/>
    <property type="match status" value="1"/>
</dbReference>
<evidence type="ECO:0000259" key="1">
    <source>
        <dbReference type="SMART" id="SM00382"/>
    </source>
</evidence>
<protein>
    <submittedName>
        <fullName evidence="2">ATP-binding protein</fullName>
    </submittedName>
</protein>
<name>A0A414I656_9FIRM</name>